<name>A0A9P8V6K4_9PEZI</name>
<evidence type="ECO:0000256" key="2">
    <source>
        <dbReference type="SAM" id="MobiDB-lite"/>
    </source>
</evidence>
<proteinExistence type="predicted"/>
<feature type="compositionally biased region" description="Low complexity" evidence="2">
    <location>
        <begin position="52"/>
        <end position="81"/>
    </location>
</feature>
<gene>
    <name evidence="4" type="ORF">F5X68DRAFT_212353</name>
</gene>
<comment type="caution">
    <text evidence="4">The sequence shown here is derived from an EMBL/GenBank/DDBJ whole genome shotgun (WGS) entry which is preliminary data.</text>
</comment>
<dbReference type="Proteomes" id="UP000770015">
    <property type="component" value="Unassembled WGS sequence"/>
</dbReference>
<dbReference type="EMBL" id="JAGSXJ010000020">
    <property type="protein sequence ID" value="KAH6679912.1"/>
    <property type="molecule type" value="Genomic_DNA"/>
</dbReference>
<dbReference type="SMART" id="SM00236">
    <property type="entry name" value="fCBD"/>
    <property type="match status" value="1"/>
</dbReference>
<keyword evidence="5" id="KW-1185">Reference proteome</keyword>
<accession>A0A9P8V6K4</accession>
<reference evidence="4" key="1">
    <citation type="journal article" date="2021" name="Nat. Commun.">
        <title>Genetic determinants of endophytism in the Arabidopsis root mycobiome.</title>
        <authorList>
            <person name="Mesny F."/>
            <person name="Miyauchi S."/>
            <person name="Thiergart T."/>
            <person name="Pickel B."/>
            <person name="Atanasova L."/>
            <person name="Karlsson M."/>
            <person name="Huettel B."/>
            <person name="Barry K.W."/>
            <person name="Haridas S."/>
            <person name="Chen C."/>
            <person name="Bauer D."/>
            <person name="Andreopoulos W."/>
            <person name="Pangilinan J."/>
            <person name="LaButti K."/>
            <person name="Riley R."/>
            <person name="Lipzen A."/>
            <person name="Clum A."/>
            <person name="Drula E."/>
            <person name="Henrissat B."/>
            <person name="Kohler A."/>
            <person name="Grigoriev I.V."/>
            <person name="Martin F.M."/>
            <person name="Hacquard S."/>
        </authorList>
    </citation>
    <scope>NUCLEOTIDE SEQUENCE</scope>
    <source>
        <strain evidence="4">MPI-SDFR-AT-0117</strain>
    </source>
</reference>
<dbReference type="PROSITE" id="PS51164">
    <property type="entry name" value="CBM1_2"/>
    <property type="match status" value="1"/>
</dbReference>
<dbReference type="GO" id="GO:0030248">
    <property type="term" value="F:cellulose binding"/>
    <property type="evidence" value="ECO:0007669"/>
    <property type="project" value="InterPro"/>
</dbReference>
<dbReference type="PROSITE" id="PS00562">
    <property type="entry name" value="CBM1_1"/>
    <property type="match status" value="1"/>
</dbReference>
<sequence length="89" mass="9062">RSPRRLGHGFCPGAAPWARCGGIGFTGPTTCVAGWTCVRSNDWYSQCLQSAATSTPPTTTLPPTVAPTTTTHPAPPSSTASDGGECLAT</sequence>
<dbReference type="Pfam" id="PF00734">
    <property type="entry name" value="CBM_1"/>
    <property type="match status" value="1"/>
</dbReference>
<evidence type="ECO:0000256" key="1">
    <source>
        <dbReference type="ARBA" id="ARBA00022729"/>
    </source>
</evidence>
<dbReference type="OrthoDB" id="5823761at2759"/>
<feature type="non-terminal residue" evidence="4">
    <location>
        <position position="89"/>
    </location>
</feature>
<dbReference type="InterPro" id="IPR000254">
    <property type="entry name" value="CBD"/>
</dbReference>
<feature type="domain" description="CBM1" evidence="3">
    <location>
        <begin position="12"/>
        <end position="48"/>
    </location>
</feature>
<evidence type="ECO:0000313" key="4">
    <source>
        <dbReference type="EMBL" id="KAH6679912.1"/>
    </source>
</evidence>
<feature type="non-terminal residue" evidence="4">
    <location>
        <position position="1"/>
    </location>
</feature>
<dbReference type="InterPro" id="IPR035971">
    <property type="entry name" value="CBD_sf"/>
</dbReference>
<evidence type="ECO:0000313" key="5">
    <source>
        <dbReference type="Proteomes" id="UP000770015"/>
    </source>
</evidence>
<dbReference type="GO" id="GO:0005975">
    <property type="term" value="P:carbohydrate metabolic process"/>
    <property type="evidence" value="ECO:0007669"/>
    <property type="project" value="InterPro"/>
</dbReference>
<keyword evidence="1" id="KW-0732">Signal</keyword>
<evidence type="ECO:0000259" key="3">
    <source>
        <dbReference type="PROSITE" id="PS51164"/>
    </source>
</evidence>
<dbReference type="AlphaFoldDB" id="A0A9P8V6K4"/>
<protein>
    <recommendedName>
        <fullName evidence="3">CBM1 domain-containing protein</fullName>
    </recommendedName>
</protein>
<organism evidence="4 5">
    <name type="scientific">Plectosphaerella plurivora</name>
    <dbReference type="NCBI Taxonomy" id="936078"/>
    <lineage>
        <taxon>Eukaryota</taxon>
        <taxon>Fungi</taxon>
        <taxon>Dikarya</taxon>
        <taxon>Ascomycota</taxon>
        <taxon>Pezizomycotina</taxon>
        <taxon>Sordariomycetes</taxon>
        <taxon>Hypocreomycetidae</taxon>
        <taxon>Glomerellales</taxon>
        <taxon>Plectosphaerellaceae</taxon>
        <taxon>Plectosphaerella</taxon>
    </lineage>
</organism>
<feature type="region of interest" description="Disordered" evidence="2">
    <location>
        <begin position="52"/>
        <end position="89"/>
    </location>
</feature>
<dbReference type="SUPFAM" id="SSF57180">
    <property type="entry name" value="Cellulose-binding domain"/>
    <property type="match status" value="1"/>
</dbReference>
<dbReference type="GO" id="GO:0005576">
    <property type="term" value="C:extracellular region"/>
    <property type="evidence" value="ECO:0007669"/>
    <property type="project" value="InterPro"/>
</dbReference>